<evidence type="ECO:0000256" key="1">
    <source>
        <dbReference type="SAM" id="Phobius"/>
    </source>
</evidence>
<proteinExistence type="predicted"/>
<keyword evidence="1" id="KW-0472">Membrane</keyword>
<dbReference type="Proteomes" id="UP001631993">
    <property type="component" value="Unassembled WGS sequence"/>
</dbReference>
<accession>A0ABW9IFJ4</accession>
<feature type="transmembrane region" description="Helical" evidence="1">
    <location>
        <begin position="41"/>
        <end position="61"/>
    </location>
</feature>
<gene>
    <name evidence="2" type="ORF">ACKI1S_10605</name>
</gene>
<keyword evidence="1" id="KW-0812">Transmembrane</keyword>
<dbReference type="EMBL" id="JBJVNE010000005">
    <property type="protein sequence ID" value="MFM9646589.1"/>
    <property type="molecule type" value="Genomic_DNA"/>
</dbReference>
<keyword evidence="3" id="KW-1185">Reference proteome</keyword>
<dbReference type="RefSeq" id="WP_369279660.1">
    <property type="nucleotide sequence ID" value="NZ_JBJVMW010000053.1"/>
</dbReference>
<sequence>MSKTTRWRTAWRAAVGRVAAAAGYAARVGPGVLGALSVAYGLWLAWVPLGWVALGGFLLLADRRMP</sequence>
<name>A0ABW9IFJ4_STRGJ</name>
<evidence type="ECO:0000313" key="3">
    <source>
        <dbReference type="Proteomes" id="UP001631993"/>
    </source>
</evidence>
<protein>
    <submittedName>
        <fullName evidence="2">Uncharacterized protein</fullName>
    </submittedName>
</protein>
<reference evidence="2 3" key="1">
    <citation type="submission" date="2024-12" db="EMBL/GenBank/DDBJ databases">
        <title>Forecasting of Potato common scab and diversities of Pathogenic streptomyces spp. in china.</title>
        <authorList>
            <person name="Handique U."/>
            <person name="Wu J."/>
        </authorList>
    </citation>
    <scope>NUCLEOTIDE SEQUENCE [LARGE SCALE GENOMIC DNA]</scope>
    <source>
        <strain evidence="2 3">ZRIMU1585</strain>
    </source>
</reference>
<keyword evidence="1" id="KW-1133">Transmembrane helix</keyword>
<organism evidence="2 3">
    <name type="scientific">Streptomyces galilaeus</name>
    <dbReference type="NCBI Taxonomy" id="33899"/>
    <lineage>
        <taxon>Bacteria</taxon>
        <taxon>Bacillati</taxon>
        <taxon>Actinomycetota</taxon>
        <taxon>Actinomycetes</taxon>
        <taxon>Kitasatosporales</taxon>
        <taxon>Streptomycetaceae</taxon>
        <taxon>Streptomyces</taxon>
    </lineage>
</organism>
<evidence type="ECO:0000313" key="2">
    <source>
        <dbReference type="EMBL" id="MFM9646589.1"/>
    </source>
</evidence>
<comment type="caution">
    <text evidence="2">The sequence shown here is derived from an EMBL/GenBank/DDBJ whole genome shotgun (WGS) entry which is preliminary data.</text>
</comment>